<keyword evidence="1 3" id="KW-0597">Phosphoprotein</keyword>
<dbReference type="Proteomes" id="UP001189813">
    <property type="component" value="Unassembled WGS sequence"/>
</dbReference>
<comment type="caution">
    <text evidence="6">The sequence shown here is derived from an EMBL/GenBank/DDBJ whole genome shotgun (WGS) entry which is preliminary data.</text>
</comment>
<evidence type="ECO:0000313" key="6">
    <source>
        <dbReference type="EMBL" id="CAJ0795958.1"/>
    </source>
</evidence>
<dbReference type="PROSITE" id="PS50043">
    <property type="entry name" value="HTH_LUXR_2"/>
    <property type="match status" value="1"/>
</dbReference>
<evidence type="ECO:0000256" key="3">
    <source>
        <dbReference type="PROSITE-ProRule" id="PRU00169"/>
    </source>
</evidence>
<reference evidence="6 7" key="1">
    <citation type="submission" date="2023-07" db="EMBL/GenBank/DDBJ databases">
        <authorList>
            <person name="Peeters C."/>
        </authorList>
    </citation>
    <scope>NUCLEOTIDE SEQUENCE [LARGE SCALE GENOMIC DNA]</scope>
    <source>
        <strain evidence="6 7">LMG 19083</strain>
    </source>
</reference>
<name>A0ABM9JJZ8_9RALS</name>
<dbReference type="InterPro" id="IPR016032">
    <property type="entry name" value="Sig_transdc_resp-reg_C-effctor"/>
</dbReference>
<dbReference type="InterPro" id="IPR039420">
    <property type="entry name" value="WalR-like"/>
</dbReference>
<dbReference type="PANTHER" id="PTHR43214:SF17">
    <property type="entry name" value="TRANSCRIPTIONAL REGULATORY PROTEIN RCSB"/>
    <property type="match status" value="1"/>
</dbReference>
<evidence type="ECO:0000259" key="4">
    <source>
        <dbReference type="PROSITE" id="PS50043"/>
    </source>
</evidence>
<dbReference type="InterPro" id="IPR000792">
    <property type="entry name" value="Tscrpt_reg_LuxR_C"/>
</dbReference>
<feature type="domain" description="Response regulatory" evidence="5">
    <location>
        <begin position="7"/>
        <end position="127"/>
    </location>
</feature>
<sequence length="221" mass="23796">MDEFSVRVIVADDHPVTGHGVAQGLSRMPTINVVAVVSDADALIDRLDTTPCDVLTLDYVMPAAGQYGDGQALIAFLMRRYPQLRIVTVTMLSSPPVFRALQQLGVHCIASKADSISHIVTAVHAAYANGSYLSPTIASLLAQADSGPGSALSKRETEIVRLFREGYKVTEIAEKLHRSKKTISAQKLAAMRKLGITRDADLIKYADSLEPLESGELPASH</sequence>
<gene>
    <name evidence="6" type="primary">rcsB_4</name>
    <name evidence="6" type="ORF">LMG19083_02797</name>
</gene>
<dbReference type="Pfam" id="PF00196">
    <property type="entry name" value="GerE"/>
    <property type="match status" value="1"/>
</dbReference>
<keyword evidence="7" id="KW-1185">Reference proteome</keyword>
<dbReference type="CDD" id="cd06170">
    <property type="entry name" value="LuxR_C_like"/>
    <property type="match status" value="1"/>
</dbReference>
<dbReference type="CDD" id="cd17535">
    <property type="entry name" value="REC_NarL-like"/>
    <property type="match status" value="1"/>
</dbReference>
<evidence type="ECO:0000259" key="5">
    <source>
        <dbReference type="PROSITE" id="PS50110"/>
    </source>
</evidence>
<keyword evidence="2" id="KW-0238">DNA-binding</keyword>
<dbReference type="Gene3D" id="3.40.50.2300">
    <property type="match status" value="1"/>
</dbReference>
<dbReference type="PRINTS" id="PR00038">
    <property type="entry name" value="HTHLUXR"/>
</dbReference>
<dbReference type="Pfam" id="PF00072">
    <property type="entry name" value="Response_reg"/>
    <property type="match status" value="1"/>
</dbReference>
<dbReference type="SUPFAM" id="SSF52172">
    <property type="entry name" value="CheY-like"/>
    <property type="match status" value="1"/>
</dbReference>
<dbReference type="PANTHER" id="PTHR43214">
    <property type="entry name" value="TWO-COMPONENT RESPONSE REGULATOR"/>
    <property type="match status" value="1"/>
</dbReference>
<protein>
    <submittedName>
        <fullName evidence="6">Transcriptional regulatory protein RcsB</fullName>
    </submittedName>
</protein>
<dbReference type="EMBL" id="CATZBU010000006">
    <property type="protein sequence ID" value="CAJ0795958.1"/>
    <property type="molecule type" value="Genomic_DNA"/>
</dbReference>
<dbReference type="InterPro" id="IPR036388">
    <property type="entry name" value="WH-like_DNA-bd_sf"/>
</dbReference>
<dbReference type="RefSeq" id="WP_316666359.1">
    <property type="nucleotide sequence ID" value="NZ_CATZBU010000006.1"/>
</dbReference>
<feature type="domain" description="HTH luxR-type" evidence="4">
    <location>
        <begin position="145"/>
        <end position="210"/>
    </location>
</feature>
<accession>A0ABM9JJZ8</accession>
<dbReference type="Gene3D" id="1.10.10.10">
    <property type="entry name" value="Winged helix-like DNA-binding domain superfamily/Winged helix DNA-binding domain"/>
    <property type="match status" value="1"/>
</dbReference>
<dbReference type="InterPro" id="IPR001789">
    <property type="entry name" value="Sig_transdc_resp-reg_receiver"/>
</dbReference>
<dbReference type="PROSITE" id="PS50110">
    <property type="entry name" value="RESPONSE_REGULATORY"/>
    <property type="match status" value="1"/>
</dbReference>
<evidence type="ECO:0000256" key="2">
    <source>
        <dbReference type="ARBA" id="ARBA00023125"/>
    </source>
</evidence>
<dbReference type="PROSITE" id="PS00622">
    <property type="entry name" value="HTH_LUXR_1"/>
    <property type="match status" value="1"/>
</dbReference>
<dbReference type="SMART" id="SM00421">
    <property type="entry name" value="HTH_LUXR"/>
    <property type="match status" value="1"/>
</dbReference>
<dbReference type="InterPro" id="IPR058245">
    <property type="entry name" value="NreC/VraR/RcsB-like_REC"/>
</dbReference>
<dbReference type="SUPFAM" id="SSF46894">
    <property type="entry name" value="C-terminal effector domain of the bipartite response regulators"/>
    <property type="match status" value="1"/>
</dbReference>
<organism evidence="6 7">
    <name type="scientific">Ralstonia psammae</name>
    <dbReference type="NCBI Taxonomy" id="3058598"/>
    <lineage>
        <taxon>Bacteria</taxon>
        <taxon>Pseudomonadati</taxon>
        <taxon>Pseudomonadota</taxon>
        <taxon>Betaproteobacteria</taxon>
        <taxon>Burkholderiales</taxon>
        <taxon>Burkholderiaceae</taxon>
        <taxon>Ralstonia</taxon>
    </lineage>
</organism>
<feature type="modified residue" description="4-aspartylphosphate" evidence="3">
    <location>
        <position position="58"/>
    </location>
</feature>
<proteinExistence type="predicted"/>
<evidence type="ECO:0000256" key="1">
    <source>
        <dbReference type="ARBA" id="ARBA00022553"/>
    </source>
</evidence>
<dbReference type="InterPro" id="IPR011006">
    <property type="entry name" value="CheY-like_superfamily"/>
</dbReference>
<dbReference type="SMART" id="SM00448">
    <property type="entry name" value="REC"/>
    <property type="match status" value="1"/>
</dbReference>
<evidence type="ECO:0000313" key="7">
    <source>
        <dbReference type="Proteomes" id="UP001189813"/>
    </source>
</evidence>